<dbReference type="InterPro" id="IPR006684">
    <property type="entry name" value="YbgC/YbaW"/>
</dbReference>
<comment type="similarity">
    <text evidence="1">Belongs to the 4-hydroxybenzoyl-CoA thioesterase family.</text>
</comment>
<sequence length="178" mass="20377">MNGLRFFLFQALNSLIKSCIDSNELRYSIRLEKQILGAIVQDQALIFEWPVTVYYEDTDAGGVVYHSNYLKFFERARTELLRTIGVSQQVLLEQNIGFVVRHMDIDFLQGARLDDHLTVRTKIADLKKASLTFCQEIVNPEGKSLCKAMVKVACIDNIKMRPKAMPQSIVMELTNSDR</sequence>
<organism evidence="3 4">
    <name type="scientific">Vibrio tubiashii ATCC 19109</name>
    <dbReference type="NCBI Taxonomy" id="1051646"/>
    <lineage>
        <taxon>Bacteria</taxon>
        <taxon>Pseudomonadati</taxon>
        <taxon>Pseudomonadota</taxon>
        <taxon>Gammaproteobacteria</taxon>
        <taxon>Vibrionales</taxon>
        <taxon>Vibrionaceae</taxon>
        <taxon>Vibrio</taxon>
        <taxon>Vibrio oreintalis group</taxon>
    </lineage>
</organism>
<dbReference type="Pfam" id="PF13279">
    <property type="entry name" value="4HBT_2"/>
    <property type="match status" value="1"/>
</dbReference>
<dbReference type="GO" id="GO:0016787">
    <property type="term" value="F:hydrolase activity"/>
    <property type="evidence" value="ECO:0007669"/>
    <property type="project" value="UniProtKB-KW"/>
</dbReference>
<dbReference type="NCBIfam" id="TIGR02799">
    <property type="entry name" value="thio_ybgC"/>
    <property type="match status" value="1"/>
</dbReference>
<keyword evidence="2 3" id="KW-0378">Hydrolase</keyword>
<dbReference type="InterPro" id="IPR029069">
    <property type="entry name" value="HotDog_dom_sf"/>
</dbReference>
<evidence type="ECO:0000256" key="2">
    <source>
        <dbReference type="ARBA" id="ARBA00022801"/>
    </source>
</evidence>
<dbReference type="PANTHER" id="PTHR31793">
    <property type="entry name" value="4-HYDROXYBENZOYL-COA THIOESTERASE FAMILY MEMBER"/>
    <property type="match status" value="1"/>
</dbReference>
<accession>A0ABN0DKF7</accession>
<dbReference type="Proteomes" id="UP000003836">
    <property type="component" value="Unassembled WGS sequence"/>
</dbReference>
<dbReference type="NCBIfam" id="TIGR00051">
    <property type="entry name" value="YbgC/FadM family acyl-CoA thioesterase"/>
    <property type="match status" value="1"/>
</dbReference>
<protein>
    <submittedName>
        <fullName evidence="3">Short-chain acyl-CoA hydrolase</fullName>
    </submittedName>
</protein>
<evidence type="ECO:0000256" key="1">
    <source>
        <dbReference type="ARBA" id="ARBA00005953"/>
    </source>
</evidence>
<comment type="caution">
    <text evidence="3">The sequence shown here is derived from an EMBL/GenBank/DDBJ whole genome shotgun (WGS) entry which is preliminary data.</text>
</comment>
<dbReference type="Gene3D" id="3.10.129.10">
    <property type="entry name" value="Hotdog Thioesterase"/>
    <property type="match status" value="1"/>
</dbReference>
<dbReference type="CDD" id="cd00586">
    <property type="entry name" value="4HBT"/>
    <property type="match status" value="1"/>
</dbReference>
<evidence type="ECO:0000313" key="4">
    <source>
        <dbReference type="Proteomes" id="UP000003836"/>
    </source>
</evidence>
<reference evidence="3 4" key="1">
    <citation type="journal article" date="2012" name="Int. J. Syst. Evol. Microbiol.">
        <title>Vibrio caribbeanicus sp. nov., isolated from the marine sponge Scleritoderma cyanea.</title>
        <authorList>
            <person name="Hoffmann M."/>
            <person name="Monday S.R."/>
            <person name="Allard M.W."/>
            <person name="Strain E.A."/>
            <person name="Whittaker P."/>
            <person name="Naum M."/>
            <person name="McCarthy P.J."/>
            <person name="Lopez J.V."/>
            <person name="Fischer M."/>
            <person name="Brown E.W."/>
        </authorList>
    </citation>
    <scope>NUCLEOTIDE SEQUENCE [LARGE SCALE GENOMIC DNA]</scope>
    <source>
        <strain evidence="3 4">ATCC 19109</strain>
    </source>
</reference>
<keyword evidence="4" id="KW-1185">Reference proteome</keyword>
<dbReference type="EMBL" id="AFWI01000037">
    <property type="protein sequence ID" value="EGU58139.1"/>
    <property type="molecule type" value="Genomic_DNA"/>
</dbReference>
<dbReference type="PANTHER" id="PTHR31793:SF37">
    <property type="entry name" value="ACYL-COA THIOESTER HYDROLASE YBGC"/>
    <property type="match status" value="1"/>
</dbReference>
<name>A0ABN0DKF7_9VIBR</name>
<evidence type="ECO:0000313" key="3">
    <source>
        <dbReference type="EMBL" id="EGU58139.1"/>
    </source>
</evidence>
<dbReference type="InterPro" id="IPR050563">
    <property type="entry name" value="4-hydroxybenzoyl-CoA_TE"/>
</dbReference>
<dbReference type="InterPro" id="IPR014166">
    <property type="entry name" value="Tol-Pal_acyl-CoA_thioesterase"/>
</dbReference>
<proteinExistence type="inferred from homology"/>
<dbReference type="SUPFAM" id="SSF54637">
    <property type="entry name" value="Thioesterase/thiol ester dehydrase-isomerase"/>
    <property type="match status" value="1"/>
</dbReference>
<gene>
    <name evidence="3" type="ORF">VITU9109_12892</name>
</gene>